<gene>
    <name evidence="2" type="ORF">DY000_02015929</name>
</gene>
<evidence type="ECO:0000313" key="2">
    <source>
        <dbReference type="EMBL" id="KAF3562276.1"/>
    </source>
</evidence>
<evidence type="ECO:0000256" key="1">
    <source>
        <dbReference type="SAM" id="MobiDB-lite"/>
    </source>
</evidence>
<dbReference type="Proteomes" id="UP000266723">
    <property type="component" value="Unassembled WGS sequence"/>
</dbReference>
<dbReference type="EMBL" id="QGKV02000759">
    <property type="protein sequence ID" value="KAF3562276.1"/>
    <property type="molecule type" value="Genomic_DNA"/>
</dbReference>
<sequence length="601" mass="66427">MSKPLAGTSRSKRAGGLTVGLDQSSSANGRAGSNTDSAWPFAELDETRIQLGHSPSWTLANSRAGSNTDSARPYAKLDFGERPSWIEHGFSSAVHRAGPVQFGERLSWIERGFSLAVRQAGSTEVRLRLVLVTPLPSVRGFVCRIFVSTTERWTRLGAVSGPDPENSIAGNRGSSLRGPRGRCPAWDRGLTLLNRWFLVGNGKLWASDGVLETVEPGALMFPEEELYRWFLVEKDESRAALVSVLTRGWSSKAVSSFHQSFLIPCSLLGDTPEADSEAVPMAPLRRLRSCFFDDGSCFEIREGDLAHMRRKYAIHPSVGMRSPTEFERAPDGGAGEVAVYEAYLEAGFWGVIPSLIGKVSSFFSFCPFQLTPLTWRTLMAIQVLGELHGLSVGVHEILYSYHFNLLANKEGFYHLRSRDGAPLVEEPSRGVRDVSRPVSFAGEAVAKLIMGIPRRFRWVTFLVSREALRHSRVWGNAARLPVSVVYDEHQKVKAQKQRFSYTTPPRLARAALSAGGLSSISSTSAEIVPNRDLLVDAHRRLTSEALLLRSQEKRVEHWNPEEEYQRHLFLSGGFNHRLGSSSQAATPRSVVGSRFSEGPSF</sequence>
<comment type="caution">
    <text evidence="2">The sequence shown here is derived from an EMBL/GenBank/DDBJ whole genome shotgun (WGS) entry which is preliminary data.</text>
</comment>
<organism evidence="2 3">
    <name type="scientific">Brassica cretica</name>
    <name type="common">Mustard</name>
    <dbReference type="NCBI Taxonomy" id="69181"/>
    <lineage>
        <taxon>Eukaryota</taxon>
        <taxon>Viridiplantae</taxon>
        <taxon>Streptophyta</taxon>
        <taxon>Embryophyta</taxon>
        <taxon>Tracheophyta</taxon>
        <taxon>Spermatophyta</taxon>
        <taxon>Magnoliopsida</taxon>
        <taxon>eudicotyledons</taxon>
        <taxon>Gunneridae</taxon>
        <taxon>Pentapetalae</taxon>
        <taxon>rosids</taxon>
        <taxon>malvids</taxon>
        <taxon>Brassicales</taxon>
        <taxon>Brassicaceae</taxon>
        <taxon>Brassiceae</taxon>
        <taxon>Brassica</taxon>
    </lineage>
</organism>
<feature type="region of interest" description="Disordered" evidence="1">
    <location>
        <begin position="1"/>
        <end position="36"/>
    </location>
</feature>
<accession>A0ABQ7CRY4</accession>
<keyword evidence="3" id="KW-1185">Reference proteome</keyword>
<evidence type="ECO:0000313" key="3">
    <source>
        <dbReference type="Proteomes" id="UP000266723"/>
    </source>
</evidence>
<protein>
    <submittedName>
        <fullName evidence="2">Uncharacterized protein</fullName>
    </submittedName>
</protein>
<dbReference type="PANTHER" id="PTHR31099">
    <property type="entry name" value="OS06G0165300 PROTEIN"/>
    <property type="match status" value="1"/>
</dbReference>
<feature type="region of interest" description="Disordered" evidence="1">
    <location>
        <begin position="579"/>
        <end position="601"/>
    </location>
</feature>
<feature type="compositionally biased region" description="Polar residues" evidence="1">
    <location>
        <begin position="21"/>
        <end position="36"/>
    </location>
</feature>
<proteinExistence type="predicted"/>
<name>A0ABQ7CRY4_BRACR</name>
<dbReference type="PANTHER" id="PTHR31099:SF24">
    <property type="entry name" value="AMINOTRANSFERASE-LIKE PLANT MOBILE DOMAIN-CONTAINING PROTEIN"/>
    <property type="match status" value="1"/>
</dbReference>
<reference evidence="2 3" key="1">
    <citation type="journal article" date="2020" name="BMC Genomics">
        <title>Intraspecific diversification of the crop wild relative Brassica cretica Lam. using demographic model selection.</title>
        <authorList>
            <person name="Kioukis A."/>
            <person name="Michalopoulou V.A."/>
            <person name="Briers L."/>
            <person name="Pirintsos S."/>
            <person name="Studholme D.J."/>
            <person name="Pavlidis P."/>
            <person name="Sarris P.F."/>
        </authorList>
    </citation>
    <scope>NUCLEOTIDE SEQUENCE [LARGE SCALE GENOMIC DNA]</scope>
    <source>
        <strain evidence="3">cv. PFS-1207/04</strain>
    </source>
</reference>